<gene>
    <name evidence="1" type="ORF">DPMN_081533</name>
</gene>
<dbReference type="Gene3D" id="2.40.50.140">
    <property type="entry name" value="Nucleic acid-binding proteins"/>
    <property type="match status" value="1"/>
</dbReference>
<dbReference type="InterPro" id="IPR032245">
    <property type="entry name" value="RMI2"/>
</dbReference>
<keyword evidence="2" id="KW-1185">Reference proteome</keyword>
<proteinExistence type="predicted"/>
<dbReference type="GO" id="GO:0033045">
    <property type="term" value="P:regulation of sister chromatid segregation"/>
    <property type="evidence" value="ECO:0007669"/>
    <property type="project" value="TreeGrafter"/>
</dbReference>
<dbReference type="GO" id="GO:0016607">
    <property type="term" value="C:nuclear speck"/>
    <property type="evidence" value="ECO:0007669"/>
    <property type="project" value="TreeGrafter"/>
</dbReference>
<evidence type="ECO:0000313" key="1">
    <source>
        <dbReference type="EMBL" id="KAH3694094.1"/>
    </source>
</evidence>
<name>A0A9D3Y8T9_DREPO</name>
<organism evidence="1 2">
    <name type="scientific">Dreissena polymorpha</name>
    <name type="common">Zebra mussel</name>
    <name type="synonym">Mytilus polymorpha</name>
    <dbReference type="NCBI Taxonomy" id="45954"/>
    <lineage>
        <taxon>Eukaryota</taxon>
        <taxon>Metazoa</taxon>
        <taxon>Spiralia</taxon>
        <taxon>Lophotrochozoa</taxon>
        <taxon>Mollusca</taxon>
        <taxon>Bivalvia</taxon>
        <taxon>Autobranchia</taxon>
        <taxon>Heteroconchia</taxon>
        <taxon>Euheterodonta</taxon>
        <taxon>Imparidentia</taxon>
        <taxon>Neoheterodontei</taxon>
        <taxon>Myida</taxon>
        <taxon>Dreissenoidea</taxon>
        <taxon>Dreissenidae</taxon>
        <taxon>Dreissena</taxon>
    </lineage>
</organism>
<dbReference type="GO" id="GO:2000042">
    <property type="term" value="P:negative regulation of double-strand break repair via homologous recombination"/>
    <property type="evidence" value="ECO:0007669"/>
    <property type="project" value="TreeGrafter"/>
</dbReference>
<dbReference type="InterPro" id="IPR012340">
    <property type="entry name" value="NA-bd_OB-fold"/>
</dbReference>
<comment type="caution">
    <text evidence="1">The sequence shown here is derived from an EMBL/GenBank/DDBJ whole genome shotgun (WGS) entry which is preliminary data.</text>
</comment>
<dbReference type="GO" id="GO:0006281">
    <property type="term" value="P:DNA repair"/>
    <property type="evidence" value="ECO:0007669"/>
    <property type="project" value="TreeGrafter"/>
</dbReference>
<accession>A0A9D3Y8T9</accession>
<dbReference type="PANTHER" id="PTHR33962">
    <property type="entry name" value="RECQ-MEDIATED GENOME INSTABILITY PROTEIN 2 RMI2"/>
    <property type="match status" value="1"/>
</dbReference>
<dbReference type="AlphaFoldDB" id="A0A9D3Y8T9"/>
<reference evidence="1" key="2">
    <citation type="submission" date="2020-11" db="EMBL/GenBank/DDBJ databases">
        <authorList>
            <person name="McCartney M.A."/>
            <person name="Auch B."/>
            <person name="Kono T."/>
            <person name="Mallez S."/>
            <person name="Becker A."/>
            <person name="Gohl D.M."/>
            <person name="Silverstein K.A.T."/>
            <person name="Koren S."/>
            <person name="Bechman K.B."/>
            <person name="Herman A."/>
            <person name="Abrahante J.E."/>
            <person name="Garbe J."/>
        </authorList>
    </citation>
    <scope>NUCLEOTIDE SEQUENCE</scope>
    <source>
        <strain evidence="1">Duluth1</strain>
        <tissue evidence="1">Whole animal</tissue>
    </source>
</reference>
<dbReference type="Proteomes" id="UP000828390">
    <property type="component" value="Unassembled WGS sequence"/>
</dbReference>
<sequence>MAEQLSFKYVVEECVSEDPKEAGSDDEEANLDEDEINKRFSIQIELVPINQSQSWSCDLGTHDTMSRILDQPARKMFLTHLTHCRHCAGSTGNSGASPESPSQTWSAEYEGKTIEFSMVTTQGVIIETKDSFDSILIDDGTAIALVKGCHKIAQQTQTVQASKGQYVMVVGQLLRTGSVPVIRPFKIQNLGHNAEMATMWPLEVIDGMNQNVL</sequence>
<evidence type="ECO:0000313" key="2">
    <source>
        <dbReference type="Proteomes" id="UP000828390"/>
    </source>
</evidence>
<reference evidence="1" key="1">
    <citation type="journal article" date="2019" name="bioRxiv">
        <title>The Genome of the Zebra Mussel, Dreissena polymorpha: A Resource for Invasive Species Research.</title>
        <authorList>
            <person name="McCartney M.A."/>
            <person name="Auch B."/>
            <person name="Kono T."/>
            <person name="Mallez S."/>
            <person name="Zhang Y."/>
            <person name="Obille A."/>
            <person name="Becker A."/>
            <person name="Abrahante J.E."/>
            <person name="Garbe J."/>
            <person name="Badalamenti J.P."/>
            <person name="Herman A."/>
            <person name="Mangelson H."/>
            <person name="Liachko I."/>
            <person name="Sullivan S."/>
            <person name="Sone E.D."/>
            <person name="Koren S."/>
            <person name="Silverstein K.A.T."/>
            <person name="Beckman K.B."/>
            <person name="Gohl D.M."/>
        </authorList>
    </citation>
    <scope>NUCLEOTIDE SEQUENCE</scope>
    <source>
        <strain evidence="1">Duluth1</strain>
        <tissue evidence="1">Whole animal</tissue>
    </source>
</reference>
<dbReference type="PANTHER" id="PTHR33962:SF1">
    <property type="entry name" value="RECQ-MEDIATED GENOME INSTABILITY PROTEIN 2"/>
    <property type="match status" value="1"/>
</dbReference>
<dbReference type="EMBL" id="JAIWYP010000016">
    <property type="protein sequence ID" value="KAH3694094.1"/>
    <property type="molecule type" value="Genomic_DNA"/>
</dbReference>
<dbReference type="GO" id="GO:0005829">
    <property type="term" value="C:cytosol"/>
    <property type="evidence" value="ECO:0007669"/>
    <property type="project" value="TreeGrafter"/>
</dbReference>
<dbReference type="Pfam" id="PF16100">
    <property type="entry name" value="RMI2"/>
    <property type="match status" value="1"/>
</dbReference>
<protein>
    <submittedName>
        <fullName evidence="1">Uncharacterized protein</fullName>
    </submittedName>
</protein>
<dbReference type="GO" id="GO:0043007">
    <property type="term" value="P:maintenance of rDNA"/>
    <property type="evidence" value="ECO:0007669"/>
    <property type="project" value="TreeGrafter"/>
</dbReference>